<comment type="caution">
    <text evidence="2">The sequence shown here is derived from an EMBL/GenBank/DDBJ whole genome shotgun (WGS) entry which is preliminary data.</text>
</comment>
<sequence>MQSLVSIIIPTYNRLNIIEVALTSVLNQSYHNWECIIVDDRSTDNSFEKVSEYIEHDKRFSILKRPVNSVKGASSCRNIGLFNAKGDYVVFLDSDDCMINTCLENRILEFENNKNSDFLVFPMGGKNQ</sequence>
<dbReference type="GO" id="GO:0016758">
    <property type="term" value="F:hexosyltransferase activity"/>
    <property type="evidence" value="ECO:0007669"/>
    <property type="project" value="UniProtKB-ARBA"/>
</dbReference>
<dbReference type="InterPro" id="IPR001173">
    <property type="entry name" value="Glyco_trans_2-like"/>
</dbReference>
<dbReference type="CDD" id="cd00761">
    <property type="entry name" value="Glyco_tranf_GTA_type"/>
    <property type="match status" value="1"/>
</dbReference>
<dbReference type="InterPro" id="IPR029044">
    <property type="entry name" value="Nucleotide-diphossugar_trans"/>
</dbReference>
<evidence type="ECO:0000259" key="1">
    <source>
        <dbReference type="Pfam" id="PF00535"/>
    </source>
</evidence>
<keyword evidence="2" id="KW-0808">Transferase</keyword>
<proteinExistence type="predicted"/>
<dbReference type="Gene3D" id="3.90.550.10">
    <property type="entry name" value="Spore Coat Polysaccharide Biosynthesis Protein SpsA, Chain A"/>
    <property type="match status" value="1"/>
</dbReference>
<accession>A0A090WXF8</accession>
<name>A0A090WXF8_9FLAO</name>
<dbReference type="Pfam" id="PF00535">
    <property type="entry name" value="Glycos_transf_2"/>
    <property type="match status" value="1"/>
</dbReference>
<dbReference type="Proteomes" id="UP000029643">
    <property type="component" value="Unassembled WGS sequence"/>
</dbReference>
<feature type="domain" description="Glycosyltransferase 2-like" evidence="1">
    <location>
        <begin position="6"/>
        <end position="120"/>
    </location>
</feature>
<dbReference type="SUPFAM" id="SSF53448">
    <property type="entry name" value="Nucleotide-diphospho-sugar transferases"/>
    <property type="match status" value="1"/>
</dbReference>
<reference evidence="2 3" key="1">
    <citation type="journal article" date="2014" name="Genome Announc.">
        <title>Draft Genome Sequences of Marine Flavobacterium Algibacter lectus Strains SS8 and NR4.</title>
        <authorList>
            <person name="Takatani N."/>
            <person name="Nakanishi M."/>
            <person name="Meirelles P."/>
            <person name="Mino S."/>
            <person name="Suda W."/>
            <person name="Oshima K."/>
            <person name="Hattori M."/>
            <person name="Ohkuma M."/>
            <person name="Hosokawa M."/>
            <person name="Miyashita K."/>
            <person name="Thompson F.L."/>
            <person name="Niwa A."/>
            <person name="Sawabe T."/>
            <person name="Sawabe T."/>
        </authorList>
    </citation>
    <scope>NUCLEOTIDE SEQUENCE [LARGE SCALE GENOMIC DNA]</scope>
    <source>
        <strain evidence="3">JCM19274</strain>
    </source>
</reference>
<organism evidence="2 3">
    <name type="scientific">Algibacter lectus</name>
    <dbReference type="NCBI Taxonomy" id="221126"/>
    <lineage>
        <taxon>Bacteria</taxon>
        <taxon>Pseudomonadati</taxon>
        <taxon>Bacteroidota</taxon>
        <taxon>Flavobacteriia</taxon>
        <taxon>Flavobacteriales</taxon>
        <taxon>Flavobacteriaceae</taxon>
        <taxon>Algibacter</taxon>
    </lineage>
</organism>
<dbReference type="PANTHER" id="PTHR22916">
    <property type="entry name" value="GLYCOSYLTRANSFERASE"/>
    <property type="match status" value="1"/>
</dbReference>
<protein>
    <submittedName>
        <fullName evidence="2">Glycosyltransferase</fullName>
    </submittedName>
</protein>
<dbReference type="RefSeq" id="WP_052416356.1">
    <property type="nucleotide sequence ID" value="NZ_BBNU01000018.1"/>
</dbReference>
<dbReference type="EMBL" id="BBNU01000018">
    <property type="protein sequence ID" value="GAL81815.1"/>
    <property type="molecule type" value="Genomic_DNA"/>
</dbReference>
<evidence type="ECO:0000313" key="3">
    <source>
        <dbReference type="Proteomes" id="UP000029643"/>
    </source>
</evidence>
<dbReference type="AlphaFoldDB" id="A0A090WXF8"/>
<dbReference type="PANTHER" id="PTHR22916:SF3">
    <property type="entry name" value="UDP-GLCNAC:BETAGAL BETA-1,3-N-ACETYLGLUCOSAMINYLTRANSFERASE-LIKE PROTEIN 1"/>
    <property type="match status" value="1"/>
</dbReference>
<gene>
    <name evidence="2" type="ORF">JCM19274_374</name>
</gene>
<evidence type="ECO:0000313" key="2">
    <source>
        <dbReference type="EMBL" id="GAL81815.1"/>
    </source>
</evidence>